<dbReference type="WBParaSite" id="PDA_v2.g16140.t1">
    <property type="protein sequence ID" value="PDA_v2.g16140.t1"/>
    <property type="gene ID" value="PDA_v2.g16140"/>
</dbReference>
<dbReference type="InterPro" id="IPR023198">
    <property type="entry name" value="PGP-like_dom2"/>
</dbReference>
<keyword evidence="2" id="KW-1185">Reference proteome</keyword>
<dbReference type="InterPro" id="IPR041492">
    <property type="entry name" value="HAD_2"/>
</dbReference>
<organism evidence="2 3">
    <name type="scientific">Panagrolaimus davidi</name>
    <dbReference type="NCBI Taxonomy" id="227884"/>
    <lineage>
        <taxon>Eukaryota</taxon>
        <taxon>Metazoa</taxon>
        <taxon>Ecdysozoa</taxon>
        <taxon>Nematoda</taxon>
        <taxon>Chromadorea</taxon>
        <taxon>Rhabditida</taxon>
        <taxon>Tylenchina</taxon>
        <taxon>Panagrolaimomorpha</taxon>
        <taxon>Panagrolaimoidea</taxon>
        <taxon>Panagrolaimidae</taxon>
        <taxon>Panagrolaimus</taxon>
    </lineage>
</organism>
<dbReference type="InterPro" id="IPR036412">
    <property type="entry name" value="HAD-like_sf"/>
</dbReference>
<evidence type="ECO:0000256" key="1">
    <source>
        <dbReference type="ARBA" id="ARBA00022990"/>
    </source>
</evidence>
<dbReference type="NCBIfam" id="TIGR02247">
    <property type="entry name" value="HAD-1A3-hyp"/>
    <property type="match status" value="1"/>
</dbReference>
<protein>
    <submittedName>
        <fullName evidence="3">HAD family phosphatase</fullName>
    </submittedName>
</protein>
<dbReference type="Gene3D" id="1.10.150.240">
    <property type="entry name" value="Putative phosphatase, domain 2"/>
    <property type="match status" value="1"/>
</dbReference>
<dbReference type="Gene3D" id="3.40.50.1000">
    <property type="entry name" value="HAD superfamily/HAD-like"/>
    <property type="match status" value="1"/>
</dbReference>
<dbReference type="SFLD" id="SFLDS00003">
    <property type="entry name" value="Haloacid_Dehalogenase"/>
    <property type="match status" value="1"/>
</dbReference>
<keyword evidence="1" id="KW-0007">Acetylation</keyword>
<dbReference type="PRINTS" id="PR00413">
    <property type="entry name" value="HADHALOGNASE"/>
</dbReference>
<evidence type="ECO:0000313" key="2">
    <source>
        <dbReference type="Proteomes" id="UP000887578"/>
    </source>
</evidence>
<dbReference type="InterPro" id="IPR023214">
    <property type="entry name" value="HAD_sf"/>
</dbReference>
<dbReference type="InterPro" id="IPR006439">
    <property type="entry name" value="HAD-SF_hydro_IA"/>
</dbReference>
<sequence>MVVAGKYKAVISDMGGVILKFSDPKLIEKMMVKAKGNKKLQKLLEDFELGHSGVESLGPLIADLPEMDVQKEVLTLIQGLQSSVGTTDESVVSALKKLKESGFKIALLTNNGWIDDTKTKSMIPCDTEYFDVIVESCRVNMRKPFPDIYQLTLEKLELKPEECIFIDDLKMNCEAAEKLGIKSIQVINGDSETALKELEELTKIKLL</sequence>
<dbReference type="AlphaFoldDB" id="A0A914PD99"/>
<name>A0A914PD99_9BILA</name>
<dbReference type="PANTHER" id="PTHR47829">
    <property type="entry name" value="HYDROLASE, PUTATIVE (AFU_ORTHOLOGUE AFUA_1G12880)-RELATED"/>
    <property type="match status" value="1"/>
</dbReference>
<accession>A0A914PD99</accession>
<dbReference type="CDD" id="cd02603">
    <property type="entry name" value="HAD_sEH-N_like"/>
    <property type="match status" value="1"/>
</dbReference>
<evidence type="ECO:0000313" key="3">
    <source>
        <dbReference type="WBParaSite" id="PDA_v2.g16140.t1"/>
    </source>
</evidence>
<proteinExistence type="predicted"/>
<dbReference type="SFLD" id="SFLDG01129">
    <property type="entry name" value="C1.5:_HAD__Beta-PGM__Phosphata"/>
    <property type="match status" value="1"/>
</dbReference>
<dbReference type="Pfam" id="PF13419">
    <property type="entry name" value="HAD_2"/>
    <property type="match status" value="1"/>
</dbReference>
<dbReference type="InterPro" id="IPR011945">
    <property type="entry name" value="HAD-SF_ppase_IA/epoxid_hydro_N"/>
</dbReference>
<reference evidence="3" key="1">
    <citation type="submission" date="2022-11" db="UniProtKB">
        <authorList>
            <consortium name="WormBaseParasite"/>
        </authorList>
    </citation>
    <scope>IDENTIFICATION</scope>
</reference>
<dbReference type="PANTHER" id="PTHR47829:SF1">
    <property type="entry name" value="HAD FAMILY PHOSPHATASE"/>
    <property type="match status" value="1"/>
</dbReference>
<dbReference type="InterPro" id="IPR052898">
    <property type="entry name" value="ACAD10-like"/>
</dbReference>
<dbReference type="SUPFAM" id="SSF56784">
    <property type="entry name" value="HAD-like"/>
    <property type="match status" value="1"/>
</dbReference>
<dbReference type="Proteomes" id="UP000887578">
    <property type="component" value="Unplaced"/>
</dbReference>
<dbReference type="NCBIfam" id="TIGR01509">
    <property type="entry name" value="HAD-SF-IA-v3"/>
    <property type="match status" value="1"/>
</dbReference>